<proteinExistence type="predicted"/>
<keyword evidence="4" id="KW-1185">Reference proteome</keyword>
<name>A0ABD5TZ66_9EURY</name>
<gene>
    <name evidence="3" type="ORF">ACFQEV_12985</name>
</gene>
<reference evidence="3 4" key="1">
    <citation type="journal article" date="2019" name="Int. J. Syst. Evol. Microbiol.">
        <title>The Global Catalogue of Microorganisms (GCM) 10K type strain sequencing project: providing services to taxonomists for standard genome sequencing and annotation.</title>
        <authorList>
            <consortium name="The Broad Institute Genomics Platform"/>
            <consortium name="The Broad Institute Genome Sequencing Center for Infectious Disease"/>
            <person name="Wu L."/>
            <person name="Ma J."/>
        </authorList>
    </citation>
    <scope>NUCLEOTIDE SEQUENCE [LARGE SCALE GENOMIC DNA]</scope>
    <source>
        <strain evidence="3 4">YIM 94188</strain>
    </source>
</reference>
<accession>A0ABD5TZ66</accession>
<dbReference type="EMBL" id="JBHSXH010000015">
    <property type="protein sequence ID" value="MFC6825901.1"/>
    <property type="molecule type" value="Genomic_DNA"/>
</dbReference>
<feature type="transmembrane region" description="Helical" evidence="2">
    <location>
        <begin position="20"/>
        <end position="40"/>
    </location>
</feature>
<evidence type="ECO:0000256" key="2">
    <source>
        <dbReference type="SAM" id="Phobius"/>
    </source>
</evidence>
<keyword evidence="2" id="KW-1133">Transmembrane helix</keyword>
<keyword evidence="2" id="KW-0812">Transmembrane</keyword>
<dbReference type="AlphaFoldDB" id="A0ABD5TZ66"/>
<sequence length="80" mass="8158">MVAPMQSAVAELLDGVLNAFGPFVIPVALFALGAVGYLLLVSVGRAGVGDETPDDDTHATLRDDGGDGGERNADRSDDDA</sequence>
<dbReference type="RefSeq" id="WP_379696701.1">
    <property type="nucleotide sequence ID" value="NZ_JBHSXH010000015.1"/>
</dbReference>
<evidence type="ECO:0000313" key="3">
    <source>
        <dbReference type="EMBL" id="MFC6825901.1"/>
    </source>
</evidence>
<evidence type="ECO:0000313" key="4">
    <source>
        <dbReference type="Proteomes" id="UP001596408"/>
    </source>
</evidence>
<evidence type="ECO:0000256" key="1">
    <source>
        <dbReference type="SAM" id="MobiDB-lite"/>
    </source>
</evidence>
<comment type="caution">
    <text evidence="3">The sequence shown here is derived from an EMBL/GenBank/DDBJ whole genome shotgun (WGS) entry which is preliminary data.</text>
</comment>
<keyword evidence="2" id="KW-0472">Membrane</keyword>
<dbReference type="Proteomes" id="UP001596408">
    <property type="component" value="Unassembled WGS sequence"/>
</dbReference>
<organism evidence="3 4">
    <name type="scientific">Halopelagius fulvigenes</name>
    <dbReference type="NCBI Taxonomy" id="1198324"/>
    <lineage>
        <taxon>Archaea</taxon>
        <taxon>Methanobacteriati</taxon>
        <taxon>Methanobacteriota</taxon>
        <taxon>Stenosarchaea group</taxon>
        <taxon>Halobacteria</taxon>
        <taxon>Halobacteriales</taxon>
        <taxon>Haloferacaceae</taxon>
    </lineage>
</organism>
<feature type="region of interest" description="Disordered" evidence="1">
    <location>
        <begin position="49"/>
        <end position="80"/>
    </location>
</feature>
<feature type="compositionally biased region" description="Basic and acidic residues" evidence="1">
    <location>
        <begin position="55"/>
        <end position="80"/>
    </location>
</feature>
<protein>
    <submittedName>
        <fullName evidence="3">Uncharacterized protein</fullName>
    </submittedName>
</protein>